<feature type="region of interest" description="Disordered" evidence="1">
    <location>
        <begin position="24"/>
        <end position="43"/>
    </location>
</feature>
<sequence length="586" mass="67307">MGDAHEMCGCISFEELRQRAVDTYDKDDQPIEDPSLPRRHSPMKDPKRCLRLLHLNDSTSHVLSGRFECDWIHRVRPYEAVSYTWGGEDGDYTKTEFILIDGKLFPITKNCAAVLHKIRKPGETLAIWIDSICINQNDVNERSVQVSQMGKIFSGAQKVHIYIGSNVDDRTVSNAFYVLGSVWNLSDFNTMLSVRKDREQAVKTLFAQTYFSRMWVIQEVLLAKTAELHWGSASIPWQVFNKDHLKVLRNGIDSYIPEWMRIRATKKNFRNSETLGELLFSAMGSTASNHRDKVYGIYGLLLDAEEEGLTVDYTLSVSQVFTNMAVHLIKKQNALRAVLQHANRHAPLVDGEQLPSWVPDFRSRSVSKEVSISRDGFEDLDVDSSITLEELTMPGLLRESPTEYSKARTKIKVQVRAKFPVAFDPLDHTIFWMPDGTILQLERHPNREDAYIFLGECAIKGLGKFPGLVLHYRHPDVMDGLELSDLKPLWELCMNLGCISHSERERIQFGLKDLKLPDTSMGWEKAEHACDLLAQYFHQWNAYDFERLLDRNRTPLEPDARQMLQFLQFYQSDETWEVLGKSKPGT</sequence>
<dbReference type="EMBL" id="NKCI01000001">
    <property type="protein sequence ID" value="RSL73750.1"/>
    <property type="molecule type" value="Genomic_DNA"/>
</dbReference>
<organism evidence="3 4">
    <name type="scientific">Fusarium duplospermum</name>
    <dbReference type="NCBI Taxonomy" id="1325734"/>
    <lineage>
        <taxon>Eukaryota</taxon>
        <taxon>Fungi</taxon>
        <taxon>Dikarya</taxon>
        <taxon>Ascomycota</taxon>
        <taxon>Pezizomycotina</taxon>
        <taxon>Sordariomycetes</taxon>
        <taxon>Hypocreomycetidae</taxon>
        <taxon>Hypocreales</taxon>
        <taxon>Nectriaceae</taxon>
        <taxon>Fusarium</taxon>
        <taxon>Fusarium solani species complex</taxon>
    </lineage>
</organism>
<dbReference type="Proteomes" id="UP000288168">
    <property type="component" value="Unassembled WGS sequence"/>
</dbReference>
<evidence type="ECO:0000313" key="3">
    <source>
        <dbReference type="EMBL" id="RSL73750.1"/>
    </source>
</evidence>
<comment type="caution">
    <text evidence="3">The sequence shown here is derived from an EMBL/GenBank/DDBJ whole genome shotgun (WGS) entry which is preliminary data.</text>
</comment>
<gene>
    <name evidence="3" type="ORF">CEP54_000116</name>
</gene>
<proteinExistence type="predicted"/>
<dbReference type="PANTHER" id="PTHR24148">
    <property type="entry name" value="ANKYRIN REPEAT DOMAIN-CONTAINING PROTEIN 39 HOMOLOG-RELATED"/>
    <property type="match status" value="1"/>
</dbReference>
<dbReference type="OrthoDB" id="2157530at2759"/>
<reference evidence="3 4" key="1">
    <citation type="submission" date="2017-06" db="EMBL/GenBank/DDBJ databases">
        <title>Comparative genomic analysis of Ambrosia Fusariam Clade fungi.</title>
        <authorList>
            <person name="Stajich J.E."/>
            <person name="Carrillo J."/>
            <person name="Kijimoto T."/>
            <person name="Eskalen A."/>
            <person name="O'Donnell K."/>
            <person name="Kasson M."/>
        </authorList>
    </citation>
    <scope>NUCLEOTIDE SEQUENCE [LARGE SCALE GENOMIC DNA]</scope>
    <source>
        <strain evidence="3 4">NRRL62584</strain>
    </source>
</reference>
<dbReference type="InterPro" id="IPR052895">
    <property type="entry name" value="HetReg/Transcr_Mod"/>
</dbReference>
<evidence type="ECO:0000259" key="2">
    <source>
        <dbReference type="Pfam" id="PF06985"/>
    </source>
</evidence>
<evidence type="ECO:0000313" key="4">
    <source>
        <dbReference type="Proteomes" id="UP000288168"/>
    </source>
</evidence>
<protein>
    <recommendedName>
        <fullName evidence="2">Heterokaryon incompatibility domain-containing protein</fullName>
    </recommendedName>
</protein>
<feature type="domain" description="Heterokaryon incompatibility" evidence="2">
    <location>
        <begin position="78"/>
        <end position="219"/>
    </location>
</feature>
<dbReference type="STRING" id="1325734.A0A428R883"/>
<dbReference type="AlphaFoldDB" id="A0A428R883"/>
<dbReference type="PANTHER" id="PTHR24148:SF73">
    <property type="entry name" value="HET DOMAIN PROTEIN (AFU_ORTHOLOGUE AFUA_8G01020)"/>
    <property type="match status" value="1"/>
</dbReference>
<keyword evidence="4" id="KW-1185">Reference proteome</keyword>
<name>A0A428R883_9HYPO</name>
<evidence type="ECO:0000256" key="1">
    <source>
        <dbReference type="SAM" id="MobiDB-lite"/>
    </source>
</evidence>
<accession>A0A428R883</accession>
<dbReference type="Pfam" id="PF06985">
    <property type="entry name" value="HET"/>
    <property type="match status" value="1"/>
</dbReference>
<dbReference type="InterPro" id="IPR010730">
    <property type="entry name" value="HET"/>
</dbReference>